<accession>A0A918DHA0</accession>
<reference evidence="1" key="1">
    <citation type="journal article" date="2014" name="Int. J. Syst. Evol. Microbiol.">
        <title>Complete genome sequence of Corynebacterium casei LMG S-19264T (=DSM 44701T), isolated from a smear-ripened cheese.</title>
        <authorList>
            <consortium name="US DOE Joint Genome Institute (JGI-PGF)"/>
            <person name="Walter F."/>
            <person name="Albersmeier A."/>
            <person name="Kalinowski J."/>
            <person name="Ruckert C."/>
        </authorList>
    </citation>
    <scope>NUCLEOTIDE SEQUENCE</scope>
    <source>
        <strain evidence="1">CGMCC 4.7368</strain>
    </source>
</reference>
<reference evidence="1" key="2">
    <citation type="submission" date="2020-09" db="EMBL/GenBank/DDBJ databases">
        <authorList>
            <person name="Sun Q."/>
            <person name="Zhou Y."/>
        </authorList>
    </citation>
    <scope>NUCLEOTIDE SEQUENCE</scope>
    <source>
        <strain evidence="1">CGMCC 4.7368</strain>
    </source>
</reference>
<organism evidence="1 2">
    <name type="scientific">Nonomuraea cavernae</name>
    <dbReference type="NCBI Taxonomy" id="2045107"/>
    <lineage>
        <taxon>Bacteria</taxon>
        <taxon>Bacillati</taxon>
        <taxon>Actinomycetota</taxon>
        <taxon>Actinomycetes</taxon>
        <taxon>Streptosporangiales</taxon>
        <taxon>Streptosporangiaceae</taxon>
        <taxon>Nonomuraea</taxon>
    </lineage>
</organism>
<dbReference type="Proteomes" id="UP000646523">
    <property type="component" value="Unassembled WGS sequence"/>
</dbReference>
<dbReference type="Gene3D" id="1.10.287.1060">
    <property type="entry name" value="ESAT-6-like"/>
    <property type="match status" value="1"/>
</dbReference>
<evidence type="ECO:0000313" key="1">
    <source>
        <dbReference type="EMBL" id="GGO66976.1"/>
    </source>
</evidence>
<comment type="caution">
    <text evidence="1">The sequence shown here is derived from an EMBL/GenBank/DDBJ whole genome shotgun (WGS) entry which is preliminary data.</text>
</comment>
<dbReference type="AlphaFoldDB" id="A0A918DHA0"/>
<proteinExistence type="predicted"/>
<name>A0A918DHA0_9ACTN</name>
<protein>
    <submittedName>
        <fullName evidence="1">Uncharacterized protein</fullName>
    </submittedName>
</protein>
<evidence type="ECO:0000313" key="2">
    <source>
        <dbReference type="Proteomes" id="UP000646523"/>
    </source>
</evidence>
<dbReference type="RefSeq" id="WP_189123928.1">
    <property type="nucleotide sequence ID" value="NZ_BMNH01000004.1"/>
</dbReference>
<gene>
    <name evidence="1" type="ORF">GCM10012289_22360</name>
</gene>
<dbReference type="EMBL" id="BMNH01000004">
    <property type="protein sequence ID" value="GGO66976.1"/>
    <property type="molecule type" value="Genomic_DNA"/>
</dbReference>
<keyword evidence="2" id="KW-1185">Reference proteome</keyword>
<sequence>MENHPSQIRSAAKAFDIEREELGGFVDDAAKQLNAIGAFWGEGKEGVTFFKGQGGGSGYEAVTGQIIEAIEMLLDAHEEIPRRLRLMADNVQVTDWANVALVLSALPPAEPGQPIWGQP</sequence>